<organism evidence="1">
    <name type="scientific">Haptolina brevifila</name>
    <dbReference type="NCBI Taxonomy" id="156173"/>
    <lineage>
        <taxon>Eukaryota</taxon>
        <taxon>Haptista</taxon>
        <taxon>Haptophyta</taxon>
        <taxon>Prymnesiophyceae</taxon>
        <taxon>Prymnesiales</taxon>
        <taxon>Prymnesiaceae</taxon>
        <taxon>Haptolina</taxon>
    </lineage>
</organism>
<evidence type="ECO:0000313" key="1">
    <source>
        <dbReference type="EMBL" id="CAD9498146.1"/>
    </source>
</evidence>
<accession>A0A7S2HRY9</accession>
<name>A0A7S2HRY9_9EUKA</name>
<dbReference type="AlphaFoldDB" id="A0A7S2HRY9"/>
<dbReference type="EMBL" id="HBGU01052351">
    <property type="protein sequence ID" value="CAD9498146.1"/>
    <property type="molecule type" value="Transcribed_RNA"/>
</dbReference>
<gene>
    <name evidence="1" type="ORF">CBRE1094_LOCUS28579</name>
</gene>
<sequence length="152" mass="17182">MNNFRLDSEAGVPLLRDGRPAYRSIPARRTSRFSIRKNKLDYYLYSTRVRGFSEWLLDTNDIDTDGAVAHASDSNILPYLVNSDWSVWWEKYRVWVGEPIRITCEGETVGSAATGIRGGGWGTAALPLTTLTTLVLLARRTQSACRRVSRER</sequence>
<protein>
    <submittedName>
        <fullName evidence="1">Uncharacterized protein</fullName>
    </submittedName>
</protein>
<proteinExistence type="predicted"/>
<reference evidence="1" key="1">
    <citation type="submission" date="2021-01" db="EMBL/GenBank/DDBJ databases">
        <authorList>
            <person name="Corre E."/>
            <person name="Pelletier E."/>
            <person name="Niang G."/>
            <person name="Scheremetjew M."/>
            <person name="Finn R."/>
            <person name="Kale V."/>
            <person name="Holt S."/>
            <person name="Cochrane G."/>
            <person name="Meng A."/>
            <person name="Brown T."/>
            <person name="Cohen L."/>
        </authorList>
    </citation>
    <scope>NUCLEOTIDE SEQUENCE</scope>
    <source>
        <strain evidence="1">UTEX LB 985</strain>
    </source>
</reference>